<dbReference type="InterPro" id="IPR036458">
    <property type="entry name" value="Na:dicarbo_symporter_sf"/>
</dbReference>
<comment type="subcellular location">
    <subcellularLocation>
        <location evidence="1">Cell membrane</location>
        <topology evidence="1">Multi-pass membrane protein</topology>
    </subcellularLocation>
</comment>
<dbReference type="AlphaFoldDB" id="F2IE36"/>
<dbReference type="InterPro" id="IPR018107">
    <property type="entry name" value="Na-dicarboxylate_symporter_CS"/>
</dbReference>
<keyword evidence="3" id="KW-1003">Cell membrane</keyword>
<dbReference type="FunFam" id="1.10.3860.10:FF:000001">
    <property type="entry name" value="C4-dicarboxylate transport protein"/>
    <property type="match status" value="1"/>
</dbReference>
<dbReference type="STRING" id="755732.Fluta_3631"/>
<dbReference type="GO" id="GO:0006835">
    <property type="term" value="P:dicarboxylic acid transport"/>
    <property type="evidence" value="ECO:0007669"/>
    <property type="project" value="TreeGrafter"/>
</dbReference>
<feature type="transmembrane region" description="Helical" evidence="8">
    <location>
        <begin position="33"/>
        <end position="55"/>
    </location>
</feature>
<protein>
    <submittedName>
        <fullName evidence="9">Sodium:dicarboxylate symporter</fullName>
    </submittedName>
</protein>
<feature type="transmembrane region" description="Helical" evidence="8">
    <location>
        <begin position="327"/>
        <end position="346"/>
    </location>
</feature>
<reference evidence="9 10" key="1">
    <citation type="journal article" date="2011" name="Stand. Genomic Sci.">
        <title>Complete genome sequence of the gliding freshwater bacterium Fluviicola taffensis type strain (RW262).</title>
        <authorList>
            <person name="Woyke T."/>
            <person name="Chertkov O."/>
            <person name="Lapidus A."/>
            <person name="Nolan M."/>
            <person name="Lucas S."/>
            <person name="Del Rio T.G."/>
            <person name="Tice H."/>
            <person name="Cheng J.F."/>
            <person name="Tapia R."/>
            <person name="Han C."/>
            <person name="Goodwin L."/>
            <person name="Pitluck S."/>
            <person name="Liolios K."/>
            <person name="Pagani I."/>
            <person name="Ivanova N."/>
            <person name="Huntemann M."/>
            <person name="Mavromatis K."/>
            <person name="Mikhailova N."/>
            <person name="Pati A."/>
            <person name="Chen A."/>
            <person name="Palaniappan K."/>
            <person name="Land M."/>
            <person name="Hauser L."/>
            <person name="Brambilla E.M."/>
            <person name="Rohde M."/>
            <person name="Mwirichia R."/>
            <person name="Sikorski J."/>
            <person name="Tindall B.J."/>
            <person name="Goker M."/>
            <person name="Bristow J."/>
            <person name="Eisen J.A."/>
            <person name="Markowitz V."/>
            <person name="Hugenholtz P."/>
            <person name="Klenk H.P."/>
            <person name="Kyrpides N.C."/>
        </authorList>
    </citation>
    <scope>NUCLEOTIDE SEQUENCE [LARGE SCALE GENOMIC DNA]</scope>
    <source>
        <strain evidence="10">DSM 16823 / RW262 / RW262</strain>
    </source>
</reference>
<dbReference type="HOGENOM" id="CLU_019375_7_0_10"/>
<evidence type="ECO:0000256" key="1">
    <source>
        <dbReference type="ARBA" id="ARBA00004651"/>
    </source>
</evidence>
<accession>F2IE36</accession>
<feature type="transmembrane region" description="Helical" evidence="8">
    <location>
        <begin position="287"/>
        <end position="307"/>
    </location>
</feature>
<dbReference type="KEGG" id="fte:Fluta_3631"/>
<evidence type="ECO:0000256" key="6">
    <source>
        <dbReference type="ARBA" id="ARBA00022989"/>
    </source>
</evidence>
<keyword evidence="5" id="KW-0769">Symport</keyword>
<dbReference type="PROSITE" id="PS00714">
    <property type="entry name" value="NA_DICARBOXYL_SYMP_2"/>
    <property type="match status" value="1"/>
</dbReference>
<dbReference type="PANTHER" id="PTHR42865">
    <property type="entry name" value="PROTON/GLUTAMATE-ASPARTATE SYMPORTER"/>
    <property type="match status" value="1"/>
</dbReference>
<dbReference type="SUPFAM" id="SSF118215">
    <property type="entry name" value="Proton glutamate symport protein"/>
    <property type="match status" value="1"/>
</dbReference>
<dbReference type="GO" id="GO:0005886">
    <property type="term" value="C:plasma membrane"/>
    <property type="evidence" value="ECO:0007669"/>
    <property type="project" value="UniProtKB-SubCell"/>
</dbReference>
<name>F2IE36_FLUTR</name>
<keyword evidence="2" id="KW-0813">Transport</keyword>
<evidence type="ECO:0000313" key="9">
    <source>
        <dbReference type="EMBL" id="AEA45600.1"/>
    </source>
</evidence>
<gene>
    <name evidence="9" type="ordered locus">Fluta_3631</name>
</gene>
<dbReference type="InterPro" id="IPR001991">
    <property type="entry name" value="Na-dicarboxylate_symporter"/>
</dbReference>
<keyword evidence="10" id="KW-1185">Reference proteome</keyword>
<evidence type="ECO:0000256" key="4">
    <source>
        <dbReference type="ARBA" id="ARBA00022692"/>
    </source>
</evidence>
<dbReference type="EMBL" id="CP002542">
    <property type="protein sequence ID" value="AEA45600.1"/>
    <property type="molecule type" value="Genomic_DNA"/>
</dbReference>
<keyword evidence="4 8" id="KW-0812">Transmembrane</keyword>
<evidence type="ECO:0000256" key="8">
    <source>
        <dbReference type="SAM" id="Phobius"/>
    </source>
</evidence>
<evidence type="ECO:0000256" key="2">
    <source>
        <dbReference type="ARBA" id="ARBA00022448"/>
    </source>
</evidence>
<dbReference type="Proteomes" id="UP000007463">
    <property type="component" value="Chromosome"/>
</dbReference>
<dbReference type="PRINTS" id="PR00173">
    <property type="entry name" value="EDTRNSPORT"/>
</dbReference>
<dbReference type="GO" id="GO:0015293">
    <property type="term" value="F:symporter activity"/>
    <property type="evidence" value="ECO:0007669"/>
    <property type="project" value="UniProtKB-KW"/>
</dbReference>
<feature type="transmembrane region" description="Helical" evidence="8">
    <location>
        <begin position="7"/>
        <end position="27"/>
    </location>
</feature>
<dbReference type="PANTHER" id="PTHR42865:SF7">
    <property type="entry name" value="PROTON_GLUTAMATE-ASPARTATE SYMPORTER"/>
    <property type="match status" value="1"/>
</dbReference>
<keyword evidence="6 8" id="KW-1133">Transmembrane helix</keyword>
<feature type="transmembrane region" description="Helical" evidence="8">
    <location>
        <begin position="62"/>
        <end position="78"/>
    </location>
</feature>
<feature type="transmembrane region" description="Helical" evidence="8">
    <location>
        <begin position="179"/>
        <end position="198"/>
    </location>
</feature>
<evidence type="ECO:0000256" key="3">
    <source>
        <dbReference type="ARBA" id="ARBA00022475"/>
    </source>
</evidence>
<keyword evidence="7 8" id="KW-0472">Membrane</keyword>
<feature type="transmembrane region" description="Helical" evidence="8">
    <location>
        <begin position="249"/>
        <end position="266"/>
    </location>
</feature>
<dbReference type="Pfam" id="PF00375">
    <property type="entry name" value="SDF"/>
    <property type="match status" value="1"/>
</dbReference>
<dbReference type="eggNOG" id="COG1301">
    <property type="taxonomic scope" value="Bacteria"/>
</dbReference>
<evidence type="ECO:0000313" key="10">
    <source>
        <dbReference type="Proteomes" id="UP000007463"/>
    </source>
</evidence>
<dbReference type="Gene3D" id="1.10.3860.10">
    <property type="entry name" value="Sodium:dicarboxylate symporter"/>
    <property type="match status" value="1"/>
</dbReference>
<dbReference type="RefSeq" id="WP_013688367.1">
    <property type="nucleotide sequence ID" value="NC_015321.1"/>
</dbReference>
<sequence length="515" mass="56529">MKNNKKIALILTIAIFYAVLVLIRLFNKDVDPVGLMIMGTFFGTIVGGSIAAWFLFRNNRNLLFYLGIYTAIAGMFYVERINDFYIIGHILKFILMGMLIGFSIRTKKLSIWIFSSMIIGVAIGLDFPELSLEFKRFGDIFLRLIKTLVAPLIFSTLVVGIAGHSSLKQVGRIGLKSIIYFEIVTTFALFLGLAAINISQAGKGVQQVEVSEQMKEKSSELLLQLEKPKDHFVDIFPENFAKAIVENQVLQIVIFSLIFAIALSMVQNIKHKETMLNWMESMSEVMFKFTDIVMYVAPFAVFGSIAYTVANSGTEVLGNLMKLVGTLYVTLIIFVLVVLLPIALIAKVPIRAFLKAVTEPVSIAFATASSEAALPKALENMERFGISKKIVGFVIPTGYSFNLDGTTLYLSMATVFVAQMSGVDLSIGQQIMICLTLMLTSKGVAGVRGASFVILTTTLMDYKHLGISVEKAGIILGIDALMDMARTSVNVLGNCLASAVIAKSEGELLVQKNDE</sequence>
<feature type="transmembrane region" description="Helical" evidence="8">
    <location>
        <begin position="84"/>
        <end position="102"/>
    </location>
</feature>
<organism evidence="9 10">
    <name type="scientific">Fluviicola taffensis (strain DSM 16823 / NCIMB 13979 / RW262)</name>
    <dbReference type="NCBI Taxonomy" id="755732"/>
    <lineage>
        <taxon>Bacteria</taxon>
        <taxon>Pseudomonadati</taxon>
        <taxon>Bacteroidota</taxon>
        <taxon>Flavobacteriia</taxon>
        <taxon>Flavobacteriales</taxon>
        <taxon>Crocinitomicaceae</taxon>
        <taxon>Fluviicola</taxon>
    </lineage>
</organism>
<reference evidence="10" key="2">
    <citation type="submission" date="2011-02" db="EMBL/GenBank/DDBJ databases">
        <title>The complete genome of Fluviicola taffensis DSM 16823.</title>
        <authorList>
            <consortium name="US DOE Joint Genome Institute (JGI-PGF)"/>
            <person name="Lucas S."/>
            <person name="Copeland A."/>
            <person name="Lapidus A."/>
            <person name="Bruce D."/>
            <person name="Goodwin L."/>
            <person name="Pitluck S."/>
            <person name="Kyrpides N."/>
            <person name="Mavromatis K."/>
            <person name="Ivanova N."/>
            <person name="Mikhailova N."/>
            <person name="Pagani I."/>
            <person name="Chertkov O."/>
            <person name="Detter J.C."/>
            <person name="Han C."/>
            <person name="Tapia R."/>
            <person name="Land M."/>
            <person name="Hauser L."/>
            <person name="Markowitz V."/>
            <person name="Cheng J.-F."/>
            <person name="Hugenholtz P."/>
            <person name="Woyke T."/>
            <person name="Wu D."/>
            <person name="Tindall B."/>
            <person name="Pomrenke H.G."/>
            <person name="Brambilla E."/>
            <person name="Klenk H.-P."/>
            <person name="Eisen J.A."/>
        </authorList>
    </citation>
    <scope>NUCLEOTIDE SEQUENCE [LARGE SCALE GENOMIC DNA]</scope>
    <source>
        <strain evidence="10">DSM 16823 / RW262 / RW262</strain>
    </source>
</reference>
<feature type="transmembrane region" description="Helical" evidence="8">
    <location>
        <begin position="148"/>
        <end position="167"/>
    </location>
</feature>
<evidence type="ECO:0000256" key="7">
    <source>
        <dbReference type="ARBA" id="ARBA00023136"/>
    </source>
</evidence>
<proteinExistence type="predicted"/>
<evidence type="ECO:0000256" key="5">
    <source>
        <dbReference type="ARBA" id="ARBA00022847"/>
    </source>
</evidence>
<feature type="transmembrane region" description="Helical" evidence="8">
    <location>
        <begin position="109"/>
        <end position="128"/>
    </location>
</feature>